<accession>A0ABR4MVF9</accession>
<feature type="coiled-coil region" evidence="1">
    <location>
        <begin position="253"/>
        <end position="280"/>
    </location>
</feature>
<evidence type="ECO:0000313" key="4">
    <source>
        <dbReference type="Proteomes" id="UP001527925"/>
    </source>
</evidence>
<organism evidence="3 4">
    <name type="scientific">Polyrhizophydium stewartii</name>
    <dbReference type="NCBI Taxonomy" id="2732419"/>
    <lineage>
        <taxon>Eukaryota</taxon>
        <taxon>Fungi</taxon>
        <taxon>Fungi incertae sedis</taxon>
        <taxon>Chytridiomycota</taxon>
        <taxon>Chytridiomycota incertae sedis</taxon>
        <taxon>Chytridiomycetes</taxon>
        <taxon>Rhizophydiales</taxon>
        <taxon>Rhizophydiales incertae sedis</taxon>
        <taxon>Polyrhizophydium</taxon>
    </lineage>
</organism>
<feature type="region of interest" description="Disordered" evidence="2">
    <location>
        <begin position="367"/>
        <end position="424"/>
    </location>
</feature>
<proteinExistence type="predicted"/>
<evidence type="ECO:0000313" key="3">
    <source>
        <dbReference type="EMBL" id="KAL2911241.1"/>
    </source>
</evidence>
<comment type="caution">
    <text evidence="3">The sequence shown here is derived from an EMBL/GenBank/DDBJ whole genome shotgun (WGS) entry which is preliminary data.</text>
</comment>
<evidence type="ECO:0000256" key="2">
    <source>
        <dbReference type="SAM" id="MobiDB-lite"/>
    </source>
</evidence>
<feature type="compositionally biased region" description="Low complexity" evidence="2">
    <location>
        <begin position="319"/>
        <end position="333"/>
    </location>
</feature>
<dbReference type="EMBL" id="JADGIZ020000132">
    <property type="protein sequence ID" value="KAL2911241.1"/>
    <property type="molecule type" value="Genomic_DNA"/>
</dbReference>
<sequence length="424" mass="44915">MARPGTEMPLLDEQHEQHEQHHYHHQQREEPQHLAGFHESDELHAGIEDTYLAKRLQTDAFADMGPPGHDHDEAVMEAAGYRGQRHRSLDIELDRIVAGQRLSGVPPLPHEQDQHQPTRRGSRDAWPDDFVRMPRRDRGYVGQDTPRANLLLSPPHVLRTASSSSAAHSVQSTVSVQSGTSLFGRDPGHPQAHGAGYHPAAASPAPLLLATSVRAGPGAAVAAGSSRDSGFAGIAEADGLAGGLLGSPHAEHLAAIQAQIAAMTAENRALMERITRIEARHASELSDMQRRVRALELRRAESSSSRGPKPRPLSPPKPAAAADALSVSTETPVSGSVSGAAAALVPLSASPLAPSTTPLAASAVIPSSSKAEQAAIAGTTPRQVTQAQANREEERHDDMAQQDPIDRQGKTALPQTSSTAAPTL</sequence>
<reference evidence="3 4" key="1">
    <citation type="submission" date="2023-09" db="EMBL/GenBank/DDBJ databases">
        <title>Pangenome analysis of Batrachochytrium dendrobatidis and related Chytrids.</title>
        <authorList>
            <person name="Yacoub M.N."/>
            <person name="Stajich J.E."/>
            <person name="James T.Y."/>
        </authorList>
    </citation>
    <scope>NUCLEOTIDE SEQUENCE [LARGE SCALE GENOMIC DNA]</scope>
    <source>
        <strain evidence="3 4">JEL0888</strain>
    </source>
</reference>
<feature type="region of interest" description="Disordered" evidence="2">
    <location>
        <begin position="297"/>
        <end position="333"/>
    </location>
</feature>
<feature type="region of interest" description="Disordered" evidence="2">
    <location>
        <begin position="179"/>
        <end position="199"/>
    </location>
</feature>
<feature type="compositionally biased region" description="Polar residues" evidence="2">
    <location>
        <begin position="380"/>
        <end position="389"/>
    </location>
</feature>
<protein>
    <submittedName>
        <fullName evidence="3">Uncharacterized protein</fullName>
    </submittedName>
</protein>
<feature type="compositionally biased region" description="Basic and acidic residues" evidence="2">
    <location>
        <begin position="390"/>
        <end position="409"/>
    </location>
</feature>
<feature type="compositionally biased region" description="Polar residues" evidence="2">
    <location>
        <begin position="413"/>
        <end position="424"/>
    </location>
</feature>
<dbReference type="Proteomes" id="UP001527925">
    <property type="component" value="Unassembled WGS sequence"/>
</dbReference>
<feature type="compositionally biased region" description="Basic and acidic residues" evidence="2">
    <location>
        <begin position="110"/>
        <end position="130"/>
    </location>
</feature>
<name>A0ABR4MVF9_9FUNG</name>
<evidence type="ECO:0000256" key="1">
    <source>
        <dbReference type="SAM" id="Coils"/>
    </source>
</evidence>
<keyword evidence="4" id="KW-1185">Reference proteome</keyword>
<keyword evidence="1" id="KW-0175">Coiled coil</keyword>
<gene>
    <name evidence="3" type="ORF">HK105_209297</name>
</gene>
<feature type="region of interest" description="Disordered" evidence="2">
    <location>
        <begin position="102"/>
        <end position="130"/>
    </location>
</feature>